<feature type="domain" description="DUF6318" evidence="3">
    <location>
        <begin position="144"/>
        <end position="281"/>
    </location>
</feature>
<dbReference type="RefSeq" id="WP_195858780.1">
    <property type="nucleotide sequence ID" value="NZ_CP063989.1"/>
</dbReference>
<feature type="compositionally biased region" description="Low complexity" evidence="1">
    <location>
        <begin position="123"/>
        <end position="132"/>
    </location>
</feature>
<keyword evidence="5" id="KW-1185">Reference proteome</keyword>
<gene>
    <name evidence="4" type="ORF">ID810_08705</name>
</gene>
<evidence type="ECO:0000259" key="3">
    <source>
        <dbReference type="Pfam" id="PF19843"/>
    </source>
</evidence>
<dbReference type="Proteomes" id="UP000594637">
    <property type="component" value="Chromosome"/>
</dbReference>
<evidence type="ECO:0000313" key="4">
    <source>
        <dbReference type="EMBL" id="QPL04832.1"/>
    </source>
</evidence>
<keyword evidence="2" id="KW-0472">Membrane</keyword>
<feature type="transmembrane region" description="Helical" evidence="2">
    <location>
        <begin position="65"/>
        <end position="87"/>
    </location>
</feature>
<sequence length="286" mass="30633">MSLRFLRPGPHGRADEPGQAGQAGVADSPGLAGLAGSCGLVVDVRGGQADDVEAVAQARRAWRRFLVLMVVLVVVCAAAGAGAARWWSSHRPRDPYPWETSVASSYRPPTTTPTPELTPEPTPTSTSSLSSLLSAEEQALREAALATPAPERPATIDQFTPEGAIAAAEYYLSLLRYVYATGDLSAWQAMSEPNCIFCTSVTDYAIELHDAGGWTDPWEQEVTPTTYGAADTDLNIWLITLHATHPETVEHDGSGGTSTLAAEDITFVLQLRWDGKTWIVEAGEIR</sequence>
<proteinExistence type="predicted"/>
<feature type="region of interest" description="Disordered" evidence="1">
    <location>
        <begin position="98"/>
        <end position="132"/>
    </location>
</feature>
<keyword evidence="2" id="KW-0812">Transmembrane</keyword>
<dbReference type="EMBL" id="CP063989">
    <property type="protein sequence ID" value="QPL04832.1"/>
    <property type="molecule type" value="Genomic_DNA"/>
</dbReference>
<feature type="compositionally biased region" description="Pro residues" evidence="1">
    <location>
        <begin position="110"/>
        <end position="122"/>
    </location>
</feature>
<keyword evidence="2" id="KW-1133">Transmembrane helix</keyword>
<dbReference type="Pfam" id="PF19843">
    <property type="entry name" value="DUF6318"/>
    <property type="match status" value="1"/>
</dbReference>
<evidence type="ECO:0000256" key="1">
    <source>
        <dbReference type="SAM" id="MobiDB-lite"/>
    </source>
</evidence>
<organism evidence="4 5">
    <name type="scientific">Actinomyces respiraculi</name>
    <dbReference type="NCBI Taxonomy" id="2744574"/>
    <lineage>
        <taxon>Bacteria</taxon>
        <taxon>Bacillati</taxon>
        <taxon>Actinomycetota</taxon>
        <taxon>Actinomycetes</taxon>
        <taxon>Actinomycetales</taxon>
        <taxon>Actinomycetaceae</taxon>
        <taxon>Actinomyces</taxon>
    </lineage>
</organism>
<dbReference type="InterPro" id="IPR046281">
    <property type="entry name" value="DUF6318"/>
</dbReference>
<dbReference type="KEGG" id="arep:ID810_08705"/>
<evidence type="ECO:0000256" key="2">
    <source>
        <dbReference type="SAM" id="Phobius"/>
    </source>
</evidence>
<feature type="region of interest" description="Disordered" evidence="1">
    <location>
        <begin position="1"/>
        <end position="27"/>
    </location>
</feature>
<reference evidence="4 5" key="1">
    <citation type="submission" date="2020-11" db="EMBL/GenBank/DDBJ databases">
        <title>Actinomyces sp. ZJ750.</title>
        <authorList>
            <person name="Zhou J."/>
        </authorList>
    </citation>
    <scope>NUCLEOTIDE SEQUENCE [LARGE SCALE GENOMIC DNA]</scope>
    <source>
        <strain evidence="4 5">ZJ750</strain>
    </source>
</reference>
<accession>A0A7T0LJJ0</accession>
<name>A0A7T0LJJ0_9ACTO</name>
<dbReference type="AlphaFoldDB" id="A0A7T0LJJ0"/>
<protein>
    <recommendedName>
        <fullName evidence="3">DUF6318 domain-containing protein</fullName>
    </recommendedName>
</protein>
<evidence type="ECO:0000313" key="5">
    <source>
        <dbReference type="Proteomes" id="UP000594637"/>
    </source>
</evidence>